<dbReference type="Gene3D" id="3.30.450.90">
    <property type="match status" value="1"/>
</dbReference>
<evidence type="ECO:0000256" key="2">
    <source>
        <dbReference type="ARBA" id="ARBA00022741"/>
    </source>
</evidence>
<evidence type="ECO:0000256" key="1">
    <source>
        <dbReference type="ARBA" id="ARBA00006611"/>
    </source>
</evidence>
<dbReference type="RefSeq" id="WP_054732568.1">
    <property type="nucleotide sequence ID" value="NZ_AZFZ01000004.1"/>
</dbReference>
<dbReference type="Proteomes" id="UP000051010">
    <property type="component" value="Unassembled WGS sequence"/>
</dbReference>
<dbReference type="PANTHER" id="PTHR30258">
    <property type="entry name" value="TYPE II SECRETION SYSTEM PROTEIN GSPE-RELATED"/>
    <property type="match status" value="1"/>
</dbReference>
<dbReference type="AlphaFoldDB" id="A0A0R1Z1D3"/>
<evidence type="ECO:0000256" key="3">
    <source>
        <dbReference type="ARBA" id="ARBA00022840"/>
    </source>
</evidence>
<dbReference type="SUPFAM" id="SSF52540">
    <property type="entry name" value="P-loop containing nucleoside triphosphate hydrolases"/>
    <property type="match status" value="1"/>
</dbReference>
<dbReference type="GO" id="GO:0005524">
    <property type="term" value="F:ATP binding"/>
    <property type="evidence" value="ECO:0007669"/>
    <property type="project" value="UniProtKB-KW"/>
</dbReference>
<dbReference type="Gene3D" id="3.40.50.300">
    <property type="entry name" value="P-loop containing nucleotide triphosphate hydrolases"/>
    <property type="match status" value="1"/>
</dbReference>
<dbReference type="CDD" id="cd01129">
    <property type="entry name" value="PulE-GspE-like"/>
    <property type="match status" value="1"/>
</dbReference>
<feature type="domain" description="Bacterial type II secretion system protein E" evidence="4">
    <location>
        <begin position="3"/>
        <end position="276"/>
    </location>
</feature>
<dbReference type="Pfam" id="PF00437">
    <property type="entry name" value="T2SSE"/>
    <property type="match status" value="1"/>
</dbReference>
<reference evidence="5 6" key="1">
    <citation type="journal article" date="2015" name="Genome Announc.">
        <title>Expanding the biotechnology potential of lactobacilli through comparative genomics of 213 strains and associated genera.</title>
        <authorList>
            <person name="Sun Z."/>
            <person name="Harris H.M."/>
            <person name="McCann A."/>
            <person name="Guo C."/>
            <person name="Argimon S."/>
            <person name="Zhang W."/>
            <person name="Yang X."/>
            <person name="Jeffery I.B."/>
            <person name="Cooney J.C."/>
            <person name="Kagawa T.F."/>
            <person name="Liu W."/>
            <person name="Song Y."/>
            <person name="Salvetti E."/>
            <person name="Wrobel A."/>
            <person name="Rasinkangas P."/>
            <person name="Parkhill J."/>
            <person name="Rea M.C."/>
            <person name="O'Sullivan O."/>
            <person name="Ritari J."/>
            <person name="Douillard F.P."/>
            <person name="Paul Ross R."/>
            <person name="Yang R."/>
            <person name="Briner A.E."/>
            <person name="Felis G.E."/>
            <person name="de Vos W.M."/>
            <person name="Barrangou R."/>
            <person name="Klaenhammer T.R."/>
            <person name="Caufield P.W."/>
            <person name="Cui Y."/>
            <person name="Zhang H."/>
            <person name="O'Toole P.W."/>
        </authorList>
    </citation>
    <scope>NUCLEOTIDE SEQUENCE [LARGE SCALE GENOMIC DNA]</scope>
    <source>
        <strain evidence="5 6">DSM 18390</strain>
    </source>
</reference>
<evidence type="ECO:0000259" key="4">
    <source>
        <dbReference type="Pfam" id="PF00437"/>
    </source>
</evidence>
<name>A0A0R1Z1D3_9LACO</name>
<evidence type="ECO:0000313" key="6">
    <source>
        <dbReference type="Proteomes" id="UP000051010"/>
    </source>
</evidence>
<dbReference type="PANTHER" id="PTHR30258:SF2">
    <property type="entry name" value="COMG OPERON PROTEIN 1"/>
    <property type="match status" value="1"/>
</dbReference>
<dbReference type="InterPro" id="IPR001482">
    <property type="entry name" value="T2SS/T4SS_dom"/>
</dbReference>
<dbReference type="NCBIfam" id="NF041000">
    <property type="entry name" value="ATPase_ComGA"/>
    <property type="match status" value="1"/>
</dbReference>
<organism evidence="5 6">
    <name type="scientific">Lentilactobacillus parafarraginis DSM 18390 = JCM 14109</name>
    <dbReference type="NCBI Taxonomy" id="1423786"/>
    <lineage>
        <taxon>Bacteria</taxon>
        <taxon>Bacillati</taxon>
        <taxon>Bacillota</taxon>
        <taxon>Bacilli</taxon>
        <taxon>Lactobacillales</taxon>
        <taxon>Lactobacillaceae</taxon>
        <taxon>Lentilactobacillus</taxon>
    </lineage>
</organism>
<dbReference type="InterPro" id="IPR047667">
    <property type="entry name" value="ATPase_ComGA"/>
</dbReference>
<sequence length="323" mass="36596">MEISEQVAKLYQEATAKQASDIYFLPFGNYYLIKIRDPHAITTWQKVTPVKARRMMNYCKYMADMALSETRRPQTGSMAWQDDSQTYSLRLSTVGDFAGAESLVIRIIYDLKAITTSFFNSEAIREINNLASRRGLVIFSGPTGSGKTTTIYNLVQQNLSDQFVMTIEDPVEIKESRYLQLQVNREAGMDYADLIKVGLRHRPDIFIIGEIRDQVTAEAAIKAALSGHLVYATIHAQDPVGVISRLQQLGISDHFIAQALTAVGYQRLIPTTSGDRRALLMVHEYAGLMEMKSYDWRAWQDELNDAVTNHQITRTSADQYWFG</sequence>
<comment type="similarity">
    <text evidence="1">Belongs to the GSP E family.</text>
</comment>
<gene>
    <name evidence="5" type="ORF">FD47_GL001794</name>
</gene>
<evidence type="ECO:0000313" key="5">
    <source>
        <dbReference type="EMBL" id="KRM45385.1"/>
    </source>
</evidence>
<proteinExistence type="inferred from homology"/>
<dbReference type="EMBL" id="AZFZ01000004">
    <property type="protein sequence ID" value="KRM45385.1"/>
    <property type="molecule type" value="Genomic_DNA"/>
</dbReference>
<dbReference type="InterPro" id="IPR027417">
    <property type="entry name" value="P-loop_NTPase"/>
</dbReference>
<keyword evidence="3" id="KW-0067">ATP-binding</keyword>
<accession>A0A0R1Z1D3</accession>
<protein>
    <submittedName>
        <fullName evidence="5">ComG operon protein 1 family protein</fullName>
    </submittedName>
</protein>
<dbReference type="GO" id="GO:0016887">
    <property type="term" value="F:ATP hydrolysis activity"/>
    <property type="evidence" value="ECO:0007669"/>
    <property type="project" value="TreeGrafter"/>
</dbReference>
<keyword evidence="2" id="KW-0547">Nucleotide-binding</keyword>
<dbReference type="PATRIC" id="fig|1423786.4.peg.1898"/>
<comment type="caution">
    <text evidence="5">The sequence shown here is derived from an EMBL/GenBank/DDBJ whole genome shotgun (WGS) entry which is preliminary data.</text>
</comment>
<dbReference type="GO" id="GO:0005886">
    <property type="term" value="C:plasma membrane"/>
    <property type="evidence" value="ECO:0007669"/>
    <property type="project" value="TreeGrafter"/>
</dbReference>